<evidence type="ECO:0000313" key="1">
    <source>
        <dbReference type="EMBL" id="GFT85511.1"/>
    </source>
</evidence>
<reference evidence="1" key="1">
    <citation type="submission" date="2020-08" db="EMBL/GenBank/DDBJ databases">
        <title>Multicomponent nature underlies the extraordinary mechanical properties of spider dragline silk.</title>
        <authorList>
            <person name="Kono N."/>
            <person name="Nakamura H."/>
            <person name="Mori M."/>
            <person name="Yoshida Y."/>
            <person name="Ohtoshi R."/>
            <person name="Malay A.D."/>
            <person name="Moran D.A.P."/>
            <person name="Tomita M."/>
            <person name="Numata K."/>
            <person name="Arakawa K."/>
        </authorList>
    </citation>
    <scope>NUCLEOTIDE SEQUENCE</scope>
</reference>
<protein>
    <submittedName>
        <fullName evidence="1">Uncharacterized protein</fullName>
    </submittedName>
</protein>
<dbReference type="Proteomes" id="UP000887013">
    <property type="component" value="Unassembled WGS sequence"/>
</dbReference>
<dbReference type="EMBL" id="BMAW01023919">
    <property type="protein sequence ID" value="GFT85511.1"/>
    <property type="molecule type" value="Genomic_DNA"/>
</dbReference>
<organism evidence="1 2">
    <name type="scientific">Nephila pilipes</name>
    <name type="common">Giant wood spider</name>
    <name type="synonym">Nephila maculata</name>
    <dbReference type="NCBI Taxonomy" id="299642"/>
    <lineage>
        <taxon>Eukaryota</taxon>
        <taxon>Metazoa</taxon>
        <taxon>Ecdysozoa</taxon>
        <taxon>Arthropoda</taxon>
        <taxon>Chelicerata</taxon>
        <taxon>Arachnida</taxon>
        <taxon>Araneae</taxon>
        <taxon>Araneomorphae</taxon>
        <taxon>Entelegynae</taxon>
        <taxon>Araneoidea</taxon>
        <taxon>Nephilidae</taxon>
        <taxon>Nephila</taxon>
    </lineage>
</organism>
<accession>A0A8X6PS26</accession>
<gene>
    <name evidence="1" type="ORF">NPIL_478151</name>
</gene>
<keyword evidence="2" id="KW-1185">Reference proteome</keyword>
<dbReference type="AlphaFoldDB" id="A0A8X6PS26"/>
<sequence>MIIHVHFGLNSLPQWLSGRHYPPCLGLTTWFIRQVEIFRTKFLKPTGYSRICSLLNVKHTIDIDDCLPCCGSTMELILHQHTNFADFHGLT</sequence>
<comment type="caution">
    <text evidence="1">The sequence shown here is derived from an EMBL/GenBank/DDBJ whole genome shotgun (WGS) entry which is preliminary data.</text>
</comment>
<proteinExistence type="predicted"/>
<name>A0A8X6PS26_NEPPI</name>
<evidence type="ECO:0000313" key="2">
    <source>
        <dbReference type="Proteomes" id="UP000887013"/>
    </source>
</evidence>